<dbReference type="EMBL" id="BOOO01000020">
    <property type="protein sequence ID" value="GII30771.1"/>
    <property type="molecule type" value="Genomic_DNA"/>
</dbReference>
<evidence type="ECO:0000313" key="2">
    <source>
        <dbReference type="Proteomes" id="UP000650628"/>
    </source>
</evidence>
<comment type="caution">
    <text evidence="1">The sequence shown here is derived from an EMBL/GenBank/DDBJ whole genome shotgun (WGS) entry which is preliminary data.</text>
</comment>
<organism evidence="1 2">
    <name type="scientific">Planotetraspora mira</name>
    <dbReference type="NCBI Taxonomy" id="58121"/>
    <lineage>
        <taxon>Bacteria</taxon>
        <taxon>Bacillati</taxon>
        <taxon>Actinomycetota</taxon>
        <taxon>Actinomycetes</taxon>
        <taxon>Streptosporangiales</taxon>
        <taxon>Streptosporangiaceae</taxon>
        <taxon>Planotetraspora</taxon>
    </lineage>
</organism>
<keyword evidence="2" id="KW-1185">Reference proteome</keyword>
<dbReference type="Proteomes" id="UP000650628">
    <property type="component" value="Unassembled WGS sequence"/>
</dbReference>
<reference evidence="1 2" key="1">
    <citation type="submission" date="2021-01" db="EMBL/GenBank/DDBJ databases">
        <title>Whole genome shotgun sequence of Planotetraspora mira NBRC 15435.</title>
        <authorList>
            <person name="Komaki H."/>
            <person name="Tamura T."/>
        </authorList>
    </citation>
    <scope>NUCLEOTIDE SEQUENCE [LARGE SCALE GENOMIC DNA]</scope>
    <source>
        <strain evidence="1 2">NBRC 15435</strain>
    </source>
</reference>
<protein>
    <submittedName>
        <fullName evidence="1">Uncharacterized protein</fullName>
    </submittedName>
</protein>
<name>A0A8J3X7X3_9ACTN</name>
<dbReference type="AlphaFoldDB" id="A0A8J3X7X3"/>
<evidence type="ECO:0000313" key="1">
    <source>
        <dbReference type="EMBL" id="GII30771.1"/>
    </source>
</evidence>
<sequence length="72" mass="7737">MTRFQLPAGRFPAGLVRRSTAGGRSLTSMRAAGYAASEPQGCAAWMERLDRTAGSLGGTADFMFQDVERPLQ</sequence>
<gene>
    <name evidence="1" type="ORF">Pmi06nite_42130</name>
</gene>
<proteinExistence type="predicted"/>
<accession>A0A8J3X7X3</accession>